<evidence type="ECO:0000256" key="1">
    <source>
        <dbReference type="SAM" id="MobiDB-lite"/>
    </source>
</evidence>
<sequence length="148" mass="17194">MLINSVHPRRREFRCVRRRRRAIKFLRMALINFASITLTYQTKSKNKWRRQSRKGPEATKKKDKAAFVLTKTIEGKTIQPGEVVCADAEPDAWGSQSVSNHRRRGRFWKYSGLLEPATRKSKSVSMNHSIDQEPDGAVFNPDHERINE</sequence>
<gene>
    <name evidence="2" type="ORF">EVAR_51566_1</name>
</gene>
<proteinExistence type="predicted"/>
<feature type="region of interest" description="Disordered" evidence="1">
    <location>
        <begin position="118"/>
        <end position="148"/>
    </location>
</feature>
<feature type="compositionally biased region" description="Basic residues" evidence="1">
    <location>
        <begin position="44"/>
        <end position="53"/>
    </location>
</feature>
<reference evidence="2 3" key="1">
    <citation type="journal article" date="2019" name="Commun. Biol.">
        <title>The bagworm genome reveals a unique fibroin gene that provides high tensile strength.</title>
        <authorList>
            <person name="Kono N."/>
            <person name="Nakamura H."/>
            <person name="Ohtoshi R."/>
            <person name="Tomita M."/>
            <person name="Numata K."/>
            <person name="Arakawa K."/>
        </authorList>
    </citation>
    <scope>NUCLEOTIDE SEQUENCE [LARGE SCALE GENOMIC DNA]</scope>
</reference>
<protein>
    <submittedName>
        <fullName evidence="2">Uncharacterized protein</fullName>
    </submittedName>
</protein>
<name>A0A4C1Z585_EUMVA</name>
<organism evidence="2 3">
    <name type="scientific">Eumeta variegata</name>
    <name type="common">Bagworm moth</name>
    <name type="synonym">Eumeta japonica</name>
    <dbReference type="NCBI Taxonomy" id="151549"/>
    <lineage>
        <taxon>Eukaryota</taxon>
        <taxon>Metazoa</taxon>
        <taxon>Ecdysozoa</taxon>
        <taxon>Arthropoda</taxon>
        <taxon>Hexapoda</taxon>
        <taxon>Insecta</taxon>
        <taxon>Pterygota</taxon>
        <taxon>Neoptera</taxon>
        <taxon>Endopterygota</taxon>
        <taxon>Lepidoptera</taxon>
        <taxon>Glossata</taxon>
        <taxon>Ditrysia</taxon>
        <taxon>Tineoidea</taxon>
        <taxon>Psychidae</taxon>
        <taxon>Oiketicinae</taxon>
        <taxon>Eumeta</taxon>
    </lineage>
</organism>
<dbReference type="Proteomes" id="UP000299102">
    <property type="component" value="Unassembled WGS sequence"/>
</dbReference>
<keyword evidence="3" id="KW-1185">Reference proteome</keyword>
<accession>A0A4C1Z585</accession>
<dbReference type="AlphaFoldDB" id="A0A4C1Z585"/>
<comment type="caution">
    <text evidence="2">The sequence shown here is derived from an EMBL/GenBank/DDBJ whole genome shotgun (WGS) entry which is preliminary data.</text>
</comment>
<dbReference type="EMBL" id="BGZK01001600">
    <property type="protein sequence ID" value="GBP83028.1"/>
    <property type="molecule type" value="Genomic_DNA"/>
</dbReference>
<evidence type="ECO:0000313" key="3">
    <source>
        <dbReference type="Proteomes" id="UP000299102"/>
    </source>
</evidence>
<evidence type="ECO:0000313" key="2">
    <source>
        <dbReference type="EMBL" id="GBP83028.1"/>
    </source>
</evidence>
<feature type="region of interest" description="Disordered" evidence="1">
    <location>
        <begin position="44"/>
        <end position="63"/>
    </location>
</feature>